<evidence type="ECO:0000256" key="7">
    <source>
        <dbReference type="SAM" id="SignalP"/>
    </source>
</evidence>
<keyword evidence="5 6" id="KW-0472">Membrane</keyword>
<evidence type="ECO:0000256" key="3">
    <source>
        <dbReference type="ARBA" id="ARBA00022692"/>
    </source>
</evidence>
<dbReference type="InterPro" id="IPR003689">
    <property type="entry name" value="ZIP"/>
</dbReference>
<dbReference type="GO" id="GO:0140410">
    <property type="term" value="F:monoatomic cation:bicarbonate symporter activity"/>
    <property type="evidence" value="ECO:0007669"/>
    <property type="project" value="TreeGrafter"/>
</dbReference>
<reference evidence="8 9" key="1">
    <citation type="submission" date="2016-04" db="EMBL/GenBank/DDBJ databases">
        <title>The genome of Intoshia linei affirms orthonectids as highly simplified spiralians.</title>
        <authorList>
            <person name="Mikhailov K.V."/>
            <person name="Slusarev G.S."/>
            <person name="Nikitin M.A."/>
            <person name="Logacheva M.D."/>
            <person name="Penin A."/>
            <person name="Aleoshin V."/>
            <person name="Panchin Y.V."/>
        </authorList>
    </citation>
    <scope>NUCLEOTIDE SEQUENCE [LARGE SCALE GENOMIC DNA]</scope>
    <source>
        <strain evidence="8">Intl2013</strain>
        <tissue evidence="8">Whole animal</tissue>
    </source>
</reference>
<evidence type="ECO:0000256" key="6">
    <source>
        <dbReference type="SAM" id="Phobius"/>
    </source>
</evidence>
<keyword evidence="9" id="KW-1185">Reference proteome</keyword>
<organism evidence="8 9">
    <name type="scientific">Intoshia linei</name>
    <dbReference type="NCBI Taxonomy" id="1819745"/>
    <lineage>
        <taxon>Eukaryota</taxon>
        <taxon>Metazoa</taxon>
        <taxon>Spiralia</taxon>
        <taxon>Lophotrochozoa</taxon>
        <taxon>Mesozoa</taxon>
        <taxon>Orthonectida</taxon>
        <taxon>Rhopaluridae</taxon>
        <taxon>Intoshia</taxon>
    </lineage>
</organism>
<dbReference type="GO" id="GO:0005385">
    <property type="term" value="F:zinc ion transmembrane transporter activity"/>
    <property type="evidence" value="ECO:0007669"/>
    <property type="project" value="TreeGrafter"/>
</dbReference>
<accession>A0A177AU24</accession>
<gene>
    <name evidence="8" type="ORF">A3Q56_07562</name>
</gene>
<feature type="transmembrane region" description="Helical" evidence="6">
    <location>
        <begin position="132"/>
        <end position="151"/>
    </location>
</feature>
<evidence type="ECO:0000313" key="8">
    <source>
        <dbReference type="EMBL" id="OAF64724.1"/>
    </source>
</evidence>
<dbReference type="PANTHER" id="PTHR12191">
    <property type="entry name" value="SOLUTE CARRIER FAMILY 39"/>
    <property type="match status" value="1"/>
</dbReference>
<comment type="subcellular location">
    <subcellularLocation>
        <location evidence="1">Membrane</location>
        <topology evidence="1">Multi-pass membrane protein</topology>
    </subcellularLocation>
</comment>
<dbReference type="EMBL" id="LWCA01001653">
    <property type="protein sequence ID" value="OAF64724.1"/>
    <property type="molecule type" value="Genomic_DNA"/>
</dbReference>
<feature type="transmembrane region" description="Helical" evidence="6">
    <location>
        <begin position="97"/>
        <end position="120"/>
    </location>
</feature>
<comment type="caution">
    <text evidence="8">The sequence shown here is derived from an EMBL/GenBank/DDBJ whole genome shotgun (WGS) entry which is preliminary data.</text>
</comment>
<dbReference type="Proteomes" id="UP000078046">
    <property type="component" value="Unassembled WGS sequence"/>
</dbReference>
<dbReference type="GO" id="GO:0005886">
    <property type="term" value="C:plasma membrane"/>
    <property type="evidence" value="ECO:0007669"/>
    <property type="project" value="TreeGrafter"/>
</dbReference>
<evidence type="ECO:0000256" key="4">
    <source>
        <dbReference type="ARBA" id="ARBA00022989"/>
    </source>
</evidence>
<name>A0A177AU24_9BILA</name>
<dbReference type="Pfam" id="PF02535">
    <property type="entry name" value="Zip"/>
    <property type="match status" value="1"/>
</dbReference>
<proteinExistence type="inferred from homology"/>
<dbReference type="PANTHER" id="PTHR12191:SF37">
    <property type="entry name" value="ZINC TRANSPORTER FOI"/>
    <property type="match status" value="1"/>
</dbReference>
<sequence length="346" mass="38831">MINVKNIIVLLFIGNALSKDIEKSAEKLSIHDIKMCQKIESEDEDKIQQLNDTLNVTNVALKTNEDRLFDYYSKELEQLQIVSDKANKKSEESSLAWLYSFISVMVIGLITIPGALLVIFKDKPIFSKIVGFFMALAIGVLMGDVTLHLIPDLFSNANNDEKTLPFQIIGLMILIGVYVMFQIEQFLHSLIKAKPQSKYDPLDETSSIQKVKSENVSDGTVNYRFGIHPMVWTIQIGDAFSNLIDGMAIGIAYRRNTYFGISISLSMLCHEIPHELGQYAIMIENIKRNKPWLCAIGLHMMSVTTSVIGVIISFTIPTSPDTKDIIMAMTAGFFIYLSMTDLVIIV</sequence>
<evidence type="ECO:0000256" key="5">
    <source>
        <dbReference type="ARBA" id="ARBA00023136"/>
    </source>
</evidence>
<dbReference type="GO" id="GO:0030003">
    <property type="term" value="P:intracellular monoatomic cation homeostasis"/>
    <property type="evidence" value="ECO:0007669"/>
    <property type="project" value="TreeGrafter"/>
</dbReference>
<feature type="signal peptide" evidence="7">
    <location>
        <begin position="1"/>
        <end position="18"/>
    </location>
</feature>
<feature type="transmembrane region" description="Helical" evidence="6">
    <location>
        <begin position="325"/>
        <end position="345"/>
    </location>
</feature>
<keyword evidence="3 6" id="KW-0812">Transmembrane</keyword>
<evidence type="ECO:0000256" key="2">
    <source>
        <dbReference type="ARBA" id="ARBA00006939"/>
    </source>
</evidence>
<dbReference type="GO" id="GO:0071578">
    <property type="term" value="P:zinc ion import across plasma membrane"/>
    <property type="evidence" value="ECO:0007669"/>
    <property type="project" value="TreeGrafter"/>
</dbReference>
<dbReference type="OrthoDB" id="200954at2759"/>
<keyword evidence="7" id="KW-0732">Signal</keyword>
<evidence type="ECO:0008006" key="10">
    <source>
        <dbReference type="Google" id="ProtNLM"/>
    </source>
</evidence>
<comment type="similarity">
    <text evidence="2">Belongs to the ZIP transporter (TC 2.A.5) family.</text>
</comment>
<keyword evidence="4 6" id="KW-1133">Transmembrane helix</keyword>
<dbReference type="InterPro" id="IPR050799">
    <property type="entry name" value="ZIP_Transporter"/>
</dbReference>
<dbReference type="AlphaFoldDB" id="A0A177AU24"/>
<feature type="transmembrane region" description="Helical" evidence="6">
    <location>
        <begin position="292"/>
        <end position="313"/>
    </location>
</feature>
<feature type="chain" id="PRO_5008056687" description="Zinc transporter ZIP13" evidence="7">
    <location>
        <begin position="19"/>
        <end position="346"/>
    </location>
</feature>
<evidence type="ECO:0000313" key="9">
    <source>
        <dbReference type="Proteomes" id="UP000078046"/>
    </source>
</evidence>
<evidence type="ECO:0000256" key="1">
    <source>
        <dbReference type="ARBA" id="ARBA00004141"/>
    </source>
</evidence>
<protein>
    <recommendedName>
        <fullName evidence="10">Zinc transporter ZIP13</fullName>
    </recommendedName>
</protein>
<feature type="transmembrane region" description="Helical" evidence="6">
    <location>
        <begin position="163"/>
        <end position="181"/>
    </location>
</feature>